<dbReference type="RefSeq" id="XP_014493977.1">
    <property type="nucleotide sequence ID" value="XM_014638491.2"/>
</dbReference>
<dbReference type="SUPFAM" id="SSF52200">
    <property type="entry name" value="Toll/Interleukin receptor TIR domain"/>
    <property type="match status" value="1"/>
</dbReference>
<dbReference type="Gene3D" id="3.40.50.300">
    <property type="entry name" value="P-loop containing nucleotide triphosphate hydrolases"/>
    <property type="match status" value="1"/>
</dbReference>
<dbReference type="PRINTS" id="PR00364">
    <property type="entry name" value="DISEASERSIST"/>
</dbReference>
<dbReference type="InterPro" id="IPR032675">
    <property type="entry name" value="LRR_dom_sf"/>
</dbReference>
<dbReference type="Pfam" id="PF23282">
    <property type="entry name" value="WHD_ROQ1"/>
    <property type="match status" value="1"/>
</dbReference>
<gene>
    <name evidence="6" type="primary">LOC106756186</name>
</gene>
<dbReference type="FunFam" id="3.40.50.10140:FF:000007">
    <property type="entry name" value="Disease resistance protein (TIR-NBS-LRR class)"/>
    <property type="match status" value="1"/>
</dbReference>
<proteinExistence type="predicted"/>
<dbReference type="AlphaFoldDB" id="A0A1S3TJP0"/>
<dbReference type="GO" id="GO:0007165">
    <property type="term" value="P:signal transduction"/>
    <property type="evidence" value="ECO:0007669"/>
    <property type="project" value="InterPro"/>
</dbReference>
<dbReference type="Gene3D" id="3.80.10.10">
    <property type="entry name" value="Ribonuclease Inhibitor"/>
    <property type="match status" value="3"/>
</dbReference>
<evidence type="ECO:0000313" key="6">
    <source>
        <dbReference type="RefSeq" id="XP_014493977.1"/>
    </source>
</evidence>
<dbReference type="InterPro" id="IPR042197">
    <property type="entry name" value="Apaf_helical"/>
</dbReference>
<dbReference type="PROSITE" id="PS51450">
    <property type="entry name" value="LRR"/>
    <property type="match status" value="1"/>
</dbReference>
<dbReference type="SUPFAM" id="SSF52540">
    <property type="entry name" value="P-loop containing nucleoside triphosphate hydrolases"/>
    <property type="match status" value="1"/>
</dbReference>
<sequence>MPSKAIMECSSSSSSLVTRTYDVFVSFRGEDTRNNFTDFLFQALRRKGFHAFKDDADLKKGESIAPELQQAIEGSRIFIVVFSKNYASSTWCLRELAHICYFVAAPGRHILPIFYDVDPSDVRKQSGYFEKPFVELEERFREDNERMEEVQRWREALTQVANLSGWDIRNKPQYAGIEEVVQKVTDILGHKFSSLPNDNLVGMKFRVEELAKLLYSESSNDVRVFGITGMDGIGKTTLVRALYEGISHQYDFTCYIEDVNQIYGDSSTLGVQKQLLSHSLNEKCEEICNVSQGTYLIWKRLRGKKALIVLDNVDEVEQLKIFTGNRDTMLRDCLGRGSIIIIISRDEQILRIHEVDEVHQVQPLKDTEAVQLFCRHAFKANVIMNGFEKMTNEVLWHAQGHPFAIEILGSSLFGLSVSQWRSALAMLRENKSKKIMDLLRVSYEALDYTNKQIFLDISCFLHGYAVEHVVEILNFRGFYPEYGLQVLINKSLLIVEDGRIKMHRLLMDLGQSIVREISPKEPRNWSRVWSYKNLQNILSNNMPAENLECVVCEFALFKTTLRADGFSNMRHLKLLKLNYVEFSGSLDYLPSELGYLCWHGYPFKSLPPRFLPYKLVSLSLANSKIKQLWEDTKPLHNLKRLDLSSSEDLIKVPDLGEAINLEWLSLKNCTKIREIHPSIGLLRKLSYVTLEGCKSLIKLPHFEETQNLEILDLERCIKLEKIHPSIGLIRKLKFLNLKNCESLTMLPHFREDLNLEILNLEGCRKLGQINPSIHHLKKLTVLNLKGCKRLVSLPNSILCLNSLSYLNLSACSNLSYIQLLEKPRDEGHSKRPCIGEASLRSSIMKRWFKSPLHLFNSRKHKDSFSHLFPSPNFSCIRELDLSFCALLQIPDVIGNLHSLERLNLSGNSFCKLPNLKELSKLYRLVLRHCRQLKYLPELPSQTYLPSVIYERPWPTTESPVWVNAPEKPLLHFINSGLEVLNCPELVEIERERCTRMTVSWMIQILQAQRRIDPLSIPMNPKFSSVIPGSEIPRLFNHQEYSTLTRIDESPFGHDYVAAVFCVLFEARFKRGIVSSICPPKAKGKFNDSKISMVFDSDLAIADYVSDYLWILFLDTDEFIQYQYAPLYDEIVDLVGNDHYDIDVKKCGYRLIYDLDLELSNLTMMHGGNLPALKNDLLAIEDNK</sequence>
<dbReference type="PANTHER" id="PTHR11017:SF259">
    <property type="entry name" value="ADP-RIBOSYL CYCLASE_CYCLIC ADP-RIBOSE HYDROLASE"/>
    <property type="match status" value="1"/>
</dbReference>
<keyword evidence="2" id="KW-0677">Repeat</keyword>
<organism evidence="5 6">
    <name type="scientific">Vigna radiata var. radiata</name>
    <name type="common">Mung bean</name>
    <name type="synonym">Phaseolus aureus</name>
    <dbReference type="NCBI Taxonomy" id="3916"/>
    <lineage>
        <taxon>Eukaryota</taxon>
        <taxon>Viridiplantae</taxon>
        <taxon>Streptophyta</taxon>
        <taxon>Embryophyta</taxon>
        <taxon>Tracheophyta</taxon>
        <taxon>Spermatophyta</taxon>
        <taxon>Magnoliopsida</taxon>
        <taxon>eudicotyledons</taxon>
        <taxon>Gunneridae</taxon>
        <taxon>Pentapetalae</taxon>
        <taxon>rosids</taxon>
        <taxon>fabids</taxon>
        <taxon>Fabales</taxon>
        <taxon>Fabaceae</taxon>
        <taxon>Papilionoideae</taxon>
        <taxon>50 kb inversion clade</taxon>
        <taxon>NPAAA clade</taxon>
        <taxon>indigoferoid/millettioid clade</taxon>
        <taxon>Phaseoleae</taxon>
        <taxon>Vigna</taxon>
    </lineage>
</organism>
<dbReference type="OrthoDB" id="1627220at2759"/>
<dbReference type="PROSITE" id="PS50104">
    <property type="entry name" value="TIR"/>
    <property type="match status" value="1"/>
</dbReference>
<keyword evidence="3" id="KW-0520">NAD</keyword>
<dbReference type="Pfam" id="PF01582">
    <property type="entry name" value="TIR"/>
    <property type="match status" value="1"/>
</dbReference>
<dbReference type="InterPro" id="IPR002182">
    <property type="entry name" value="NB-ARC"/>
</dbReference>
<name>A0A1S3TJP0_VIGRR</name>
<dbReference type="PANTHER" id="PTHR11017">
    <property type="entry name" value="LEUCINE-RICH REPEAT-CONTAINING PROTEIN"/>
    <property type="match status" value="1"/>
</dbReference>
<evidence type="ECO:0000256" key="2">
    <source>
        <dbReference type="ARBA" id="ARBA00022737"/>
    </source>
</evidence>
<dbReference type="SUPFAM" id="SSF52058">
    <property type="entry name" value="L domain-like"/>
    <property type="match status" value="2"/>
</dbReference>
<dbReference type="KEGG" id="vra:106756186"/>
<reference evidence="6" key="2">
    <citation type="submission" date="2025-08" db="UniProtKB">
        <authorList>
            <consortium name="RefSeq"/>
        </authorList>
    </citation>
    <scope>IDENTIFICATION</scope>
    <source>
        <tissue evidence="6">Leaf</tissue>
    </source>
</reference>
<dbReference type="GO" id="GO:0043531">
    <property type="term" value="F:ADP binding"/>
    <property type="evidence" value="ECO:0007669"/>
    <property type="project" value="InterPro"/>
</dbReference>
<dbReference type="Proteomes" id="UP000087766">
    <property type="component" value="Chromosome 2"/>
</dbReference>
<evidence type="ECO:0000256" key="1">
    <source>
        <dbReference type="ARBA" id="ARBA00022614"/>
    </source>
</evidence>
<dbReference type="InterPro" id="IPR001611">
    <property type="entry name" value="Leu-rich_rpt"/>
</dbReference>
<evidence type="ECO:0000259" key="4">
    <source>
        <dbReference type="PROSITE" id="PS50104"/>
    </source>
</evidence>
<dbReference type="SMART" id="SM00255">
    <property type="entry name" value="TIR"/>
    <property type="match status" value="1"/>
</dbReference>
<dbReference type="Gene3D" id="1.10.8.430">
    <property type="entry name" value="Helical domain of apoptotic protease-activating factors"/>
    <property type="match status" value="1"/>
</dbReference>
<reference evidence="5" key="1">
    <citation type="journal article" date="2014" name="Nat. Commun.">
        <title>Genome sequence of mungbean and insights into evolution within Vigna species.</title>
        <authorList>
            <person name="Kang Y.J."/>
            <person name="Kim S.K."/>
            <person name="Kim M.Y."/>
            <person name="Lestari P."/>
            <person name="Kim K.H."/>
            <person name="Ha B.K."/>
            <person name="Jun T.H."/>
            <person name="Hwang W.J."/>
            <person name="Lee T."/>
            <person name="Lee J."/>
            <person name="Shim S."/>
            <person name="Yoon M.Y."/>
            <person name="Jang Y.E."/>
            <person name="Han K.S."/>
            <person name="Taeprayoon P."/>
            <person name="Yoon N."/>
            <person name="Somta P."/>
            <person name="Tanya P."/>
            <person name="Kim K.S."/>
            <person name="Gwag J.G."/>
            <person name="Moon J.K."/>
            <person name="Lee Y.H."/>
            <person name="Park B.S."/>
            <person name="Bombarely A."/>
            <person name="Doyle J.J."/>
            <person name="Jackson S.A."/>
            <person name="Schafleitner R."/>
            <person name="Srinives P."/>
            <person name="Varshney R.K."/>
            <person name="Lee S.H."/>
        </authorList>
    </citation>
    <scope>NUCLEOTIDE SEQUENCE [LARGE SCALE GENOMIC DNA]</scope>
    <source>
        <strain evidence="5">cv. VC1973A</strain>
    </source>
</reference>
<dbReference type="InterPro" id="IPR027417">
    <property type="entry name" value="P-loop_NTPase"/>
</dbReference>
<keyword evidence="5" id="KW-1185">Reference proteome</keyword>
<dbReference type="Pfam" id="PF00931">
    <property type="entry name" value="NB-ARC"/>
    <property type="match status" value="1"/>
</dbReference>
<keyword evidence="1" id="KW-0433">Leucine-rich repeat</keyword>
<protein>
    <submittedName>
        <fullName evidence="6">TMV resistance protein N-like</fullName>
    </submittedName>
</protein>
<dbReference type="InterPro" id="IPR044974">
    <property type="entry name" value="Disease_R_plants"/>
</dbReference>
<feature type="domain" description="TIR" evidence="4">
    <location>
        <begin position="19"/>
        <end position="188"/>
    </location>
</feature>
<accession>A0A1S3TJP0</accession>
<dbReference type="Gene3D" id="3.40.50.10140">
    <property type="entry name" value="Toll/interleukin-1 receptor homology (TIR) domain"/>
    <property type="match status" value="1"/>
</dbReference>
<dbReference type="GeneID" id="106756186"/>
<dbReference type="GO" id="GO:0006952">
    <property type="term" value="P:defense response"/>
    <property type="evidence" value="ECO:0007669"/>
    <property type="project" value="InterPro"/>
</dbReference>
<dbReference type="InterPro" id="IPR058192">
    <property type="entry name" value="WHD_ROQ1-like"/>
</dbReference>
<evidence type="ECO:0000313" key="5">
    <source>
        <dbReference type="Proteomes" id="UP000087766"/>
    </source>
</evidence>
<evidence type="ECO:0000256" key="3">
    <source>
        <dbReference type="ARBA" id="ARBA00023027"/>
    </source>
</evidence>
<dbReference type="InterPro" id="IPR000157">
    <property type="entry name" value="TIR_dom"/>
</dbReference>
<dbReference type="InterPro" id="IPR035897">
    <property type="entry name" value="Toll_tir_struct_dom_sf"/>
</dbReference>